<dbReference type="GO" id="GO:0046872">
    <property type="term" value="F:metal ion binding"/>
    <property type="evidence" value="ECO:0007669"/>
    <property type="project" value="UniProtKB-KW"/>
</dbReference>
<evidence type="ECO:0000256" key="2">
    <source>
        <dbReference type="ARBA" id="ARBA00022723"/>
    </source>
</evidence>
<dbReference type="InterPro" id="IPR027806">
    <property type="entry name" value="HARBI1_dom"/>
</dbReference>
<keyword evidence="6" id="KW-1185">Reference proteome</keyword>
<evidence type="ECO:0000259" key="4">
    <source>
        <dbReference type="Pfam" id="PF13359"/>
    </source>
</evidence>
<gene>
    <name evidence="5" type="ORF">M5D96_009418</name>
</gene>
<name>A0A9P9YJ80_9MUSC</name>
<dbReference type="Pfam" id="PF13359">
    <property type="entry name" value="DDE_Tnp_4"/>
    <property type="match status" value="1"/>
</dbReference>
<evidence type="ECO:0000313" key="6">
    <source>
        <dbReference type="Proteomes" id="UP001059596"/>
    </source>
</evidence>
<organism evidence="5 6">
    <name type="scientific">Drosophila gunungcola</name>
    <name type="common">fruit fly</name>
    <dbReference type="NCBI Taxonomy" id="103775"/>
    <lineage>
        <taxon>Eukaryota</taxon>
        <taxon>Metazoa</taxon>
        <taxon>Ecdysozoa</taxon>
        <taxon>Arthropoda</taxon>
        <taxon>Hexapoda</taxon>
        <taxon>Insecta</taxon>
        <taxon>Pterygota</taxon>
        <taxon>Neoptera</taxon>
        <taxon>Endopterygota</taxon>
        <taxon>Diptera</taxon>
        <taxon>Brachycera</taxon>
        <taxon>Muscomorpha</taxon>
        <taxon>Ephydroidea</taxon>
        <taxon>Drosophilidae</taxon>
        <taxon>Drosophila</taxon>
        <taxon>Sophophora</taxon>
    </lineage>
</organism>
<feature type="compositionally biased region" description="Basic and acidic residues" evidence="3">
    <location>
        <begin position="69"/>
        <end position="78"/>
    </location>
</feature>
<dbReference type="Proteomes" id="UP001059596">
    <property type="component" value="Unassembled WGS sequence"/>
</dbReference>
<feature type="domain" description="DDE Tnp4" evidence="4">
    <location>
        <begin position="6"/>
        <end position="63"/>
    </location>
</feature>
<sequence>MTPVAKPTTEAEKRYNESQIATVNIVSRCFEAWKRRFPVLSYGMRIHVDTAKVVIVACAVLHNIAIQEKDPLPPKDEDSSPESFGDDEEIDDIVDASDGFHRNDFIIKYFDR</sequence>
<feature type="region of interest" description="Disordered" evidence="3">
    <location>
        <begin position="69"/>
        <end position="88"/>
    </location>
</feature>
<evidence type="ECO:0000256" key="3">
    <source>
        <dbReference type="SAM" id="MobiDB-lite"/>
    </source>
</evidence>
<evidence type="ECO:0000313" key="5">
    <source>
        <dbReference type="EMBL" id="KAI8037917.1"/>
    </source>
</evidence>
<comment type="cofactor">
    <cofactor evidence="1">
        <name>a divalent metal cation</name>
        <dbReference type="ChEBI" id="CHEBI:60240"/>
    </cofactor>
</comment>
<dbReference type="AlphaFoldDB" id="A0A9P9YJ80"/>
<proteinExistence type="predicted"/>
<evidence type="ECO:0000256" key="1">
    <source>
        <dbReference type="ARBA" id="ARBA00001968"/>
    </source>
</evidence>
<keyword evidence="2" id="KW-0479">Metal-binding</keyword>
<comment type="caution">
    <text evidence="5">The sequence shown here is derived from an EMBL/GenBank/DDBJ whole genome shotgun (WGS) entry which is preliminary data.</text>
</comment>
<reference evidence="5" key="1">
    <citation type="journal article" date="2023" name="Genome Biol. Evol.">
        <title>Long-read-based Genome Assembly of Drosophila gunungcola Reveals Fewer Chemosensory Genes in Flower-breeding Species.</title>
        <authorList>
            <person name="Negi A."/>
            <person name="Liao B.Y."/>
            <person name="Yeh S.D."/>
        </authorList>
    </citation>
    <scope>NUCLEOTIDE SEQUENCE</scope>
    <source>
        <strain evidence="5">Sukarami</strain>
    </source>
</reference>
<accession>A0A9P9YJ80</accession>
<protein>
    <recommendedName>
        <fullName evidence="4">DDE Tnp4 domain-containing protein</fullName>
    </recommendedName>
</protein>
<dbReference type="EMBL" id="JAMKOV010000010">
    <property type="protein sequence ID" value="KAI8037917.1"/>
    <property type="molecule type" value="Genomic_DNA"/>
</dbReference>